<dbReference type="PANTHER" id="PTHR42643">
    <property type="entry name" value="IONOTROPIC RECEPTOR 20A-RELATED"/>
    <property type="match status" value="1"/>
</dbReference>
<evidence type="ECO:0000256" key="1">
    <source>
        <dbReference type="ARBA" id="ARBA00004651"/>
    </source>
</evidence>
<evidence type="ECO:0000256" key="8">
    <source>
        <dbReference type="ARBA" id="ARBA00023180"/>
    </source>
</evidence>
<feature type="transmembrane region" description="Helical" evidence="9">
    <location>
        <begin position="396"/>
        <end position="421"/>
    </location>
</feature>
<feature type="transmembrane region" description="Helical" evidence="9">
    <location>
        <begin position="442"/>
        <end position="462"/>
    </location>
</feature>
<feature type="transmembrane region" description="Helical" evidence="9">
    <location>
        <begin position="214"/>
        <end position="234"/>
    </location>
</feature>
<feature type="domain" description="Ionotropic glutamate receptor C-terminal" evidence="10">
    <location>
        <begin position="150"/>
        <end position="404"/>
    </location>
</feature>
<protein>
    <recommendedName>
        <fullName evidence="10">Ionotropic glutamate receptor C-terminal domain-containing protein</fullName>
    </recommendedName>
</protein>
<keyword evidence="4 9" id="KW-0812">Transmembrane</keyword>
<dbReference type="InterPro" id="IPR001320">
    <property type="entry name" value="Iontro_rcpt_C"/>
</dbReference>
<evidence type="ECO:0000256" key="3">
    <source>
        <dbReference type="ARBA" id="ARBA00022475"/>
    </source>
</evidence>
<gene>
    <name evidence="11" type="ORF">L9F63_015313</name>
</gene>
<comment type="caution">
    <text evidence="11">The sequence shown here is derived from an EMBL/GenBank/DDBJ whole genome shotgun (WGS) entry which is preliminary data.</text>
</comment>
<dbReference type="SUPFAM" id="SSF53850">
    <property type="entry name" value="Periplasmic binding protein-like II"/>
    <property type="match status" value="1"/>
</dbReference>
<feature type="transmembrane region" description="Helical" evidence="9">
    <location>
        <begin position="184"/>
        <end position="202"/>
    </location>
</feature>
<evidence type="ECO:0000259" key="10">
    <source>
        <dbReference type="Pfam" id="PF00060"/>
    </source>
</evidence>
<comment type="subcellular location">
    <subcellularLocation>
        <location evidence="1">Cell membrane</location>
        <topology evidence="1">Multi-pass membrane protein</topology>
    </subcellularLocation>
</comment>
<reference evidence="11" key="2">
    <citation type="submission" date="2023-05" db="EMBL/GenBank/DDBJ databases">
        <authorList>
            <person name="Fouks B."/>
        </authorList>
    </citation>
    <scope>NUCLEOTIDE SEQUENCE</scope>
    <source>
        <strain evidence="11">Stay&amp;Tobe</strain>
        <tissue evidence="11">Testes</tissue>
    </source>
</reference>
<evidence type="ECO:0000256" key="2">
    <source>
        <dbReference type="ARBA" id="ARBA00008685"/>
    </source>
</evidence>
<name>A0AAD8A5J3_DIPPU</name>
<evidence type="ECO:0000256" key="4">
    <source>
        <dbReference type="ARBA" id="ARBA00022692"/>
    </source>
</evidence>
<evidence type="ECO:0000256" key="9">
    <source>
        <dbReference type="SAM" id="Phobius"/>
    </source>
</evidence>
<dbReference type="Gene3D" id="3.40.190.10">
    <property type="entry name" value="Periplasmic binding protein-like II"/>
    <property type="match status" value="1"/>
</dbReference>
<keyword evidence="8" id="KW-0325">Glycoprotein</keyword>
<evidence type="ECO:0000256" key="7">
    <source>
        <dbReference type="ARBA" id="ARBA00023170"/>
    </source>
</evidence>
<keyword evidence="5 9" id="KW-1133">Transmembrane helix</keyword>
<keyword evidence="6 9" id="KW-0472">Membrane</keyword>
<evidence type="ECO:0000256" key="5">
    <source>
        <dbReference type="ARBA" id="ARBA00022989"/>
    </source>
</evidence>
<proteinExistence type="inferred from homology"/>
<dbReference type="Gene3D" id="1.10.287.70">
    <property type="match status" value="1"/>
</dbReference>
<feature type="transmembrane region" description="Helical" evidence="9">
    <location>
        <begin position="145"/>
        <end position="164"/>
    </location>
</feature>
<sequence length="472" mass="55290">MQGHFSQYAYLFPDRVSSNLWRCPLNVSTYERDPYVRIERKMNKVSYSGLEVKIVRGIAEALNASVQFVDVAPRSDNLWGRRLVNGSITGITGDVLTGKSDIAFSYMPKGFDVLESILESTISYIDSKILWYVPCAKPRQRRESFIRMFSVSLWLLIIIVYMLISLLTWRIGVSGTYHQEESRLYSNIFQTFQTVFAIFIGSSIEVPHSTQVRIVISFWLWYSFAFNIIFQTFYTSFLVDPGFIKQIENLDELLMSDLKMSYVIEFDYLFRDRGDGREAKILRRRSYCRFLQQCLSNVAVNSDTATISDNLDVRYRMKKSKLLCTLNEEIFKYNIAMYLNKGNPLLARINIIIRRLMESGILEQWFKEYDDEFGRMHDDNDQDDSSEYFVFTVSHLFLVFICLLSGYLLSSIAFIFEQMIFMILRNKSRDAKTMGFIIMEDLYTDGLKLLIILSILTVFYTLSIKQNLFYMR</sequence>
<dbReference type="InterPro" id="IPR052192">
    <property type="entry name" value="Insect_Ionotropic_Sensory_Rcpt"/>
</dbReference>
<keyword evidence="3" id="KW-1003">Cell membrane</keyword>
<dbReference type="GO" id="GO:0050906">
    <property type="term" value="P:detection of stimulus involved in sensory perception"/>
    <property type="evidence" value="ECO:0007669"/>
    <property type="project" value="UniProtKB-ARBA"/>
</dbReference>
<keyword evidence="7" id="KW-0675">Receptor</keyword>
<dbReference type="EMBL" id="JASPKZ010003791">
    <property type="protein sequence ID" value="KAJ9593015.1"/>
    <property type="molecule type" value="Genomic_DNA"/>
</dbReference>
<dbReference type="GO" id="GO:0015276">
    <property type="term" value="F:ligand-gated monoatomic ion channel activity"/>
    <property type="evidence" value="ECO:0007669"/>
    <property type="project" value="InterPro"/>
</dbReference>
<dbReference type="PANTHER" id="PTHR42643:SF30">
    <property type="entry name" value="IONOTROPIC RECEPTOR 40A-RELATED"/>
    <property type="match status" value="1"/>
</dbReference>
<organism evidence="11 12">
    <name type="scientific">Diploptera punctata</name>
    <name type="common">Pacific beetle cockroach</name>
    <dbReference type="NCBI Taxonomy" id="6984"/>
    <lineage>
        <taxon>Eukaryota</taxon>
        <taxon>Metazoa</taxon>
        <taxon>Ecdysozoa</taxon>
        <taxon>Arthropoda</taxon>
        <taxon>Hexapoda</taxon>
        <taxon>Insecta</taxon>
        <taxon>Pterygota</taxon>
        <taxon>Neoptera</taxon>
        <taxon>Polyneoptera</taxon>
        <taxon>Dictyoptera</taxon>
        <taxon>Blattodea</taxon>
        <taxon>Blaberoidea</taxon>
        <taxon>Blaberidae</taxon>
        <taxon>Diplopterinae</taxon>
        <taxon>Diploptera</taxon>
    </lineage>
</organism>
<accession>A0AAD8A5J3</accession>
<comment type="similarity">
    <text evidence="2">Belongs to the glutamate-gated ion channel (TC 1.A.10.1) family.</text>
</comment>
<evidence type="ECO:0000313" key="12">
    <source>
        <dbReference type="Proteomes" id="UP001233999"/>
    </source>
</evidence>
<dbReference type="GO" id="GO:0005886">
    <property type="term" value="C:plasma membrane"/>
    <property type="evidence" value="ECO:0007669"/>
    <property type="project" value="UniProtKB-SubCell"/>
</dbReference>
<reference evidence="11" key="1">
    <citation type="journal article" date="2023" name="IScience">
        <title>Live-bearing cockroach genome reveals convergent evolutionary mechanisms linked to viviparity in insects and beyond.</title>
        <authorList>
            <person name="Fouks B."/>
            <person name="Harrison M.C."/>
            <person name="Mikhailova A.A."/>
            <person name="Marchal E."/>
            <person name="English S."/>
            <person name="Carruthers M."/>
            <person name="Jennings E.C."/>
            <person name="Chiamaka E.L."/>
            <person name="Frigard R.A."/>
            <person name="Pippel M."/>
            <person name="Attardo G.M."/>
            <person name="Benoit J.B."/>
            <person name="Bornberg-Bauer E."/>
            <person name="Tobe S.S."/>
        </authorList>
    </citation>
    <scope>NUCLEOTIDE SEQUENCE</scope>
    <source>
        <strain evidence="11">Stay&amp;Tobe</strain>
    </source>
</reference>
<dbReference type="Proteomes" id="UP001233999">
    <property type="component" value="Unassembled WGS sequence"/>
</dbReference>
<evidence type="ECO:0000256" key="6">
    <source>
        <dbReference type="ARBA" id="ARBA00023136"/>
    </source>
</evidence>
<keyword evidence="12" id="KW-1185">Reference proteome</keyword>
<dbReference type="Pfam" id="PF00060">
    <property type="entry name" value="Lig_chan"/>
    <property type="match status" value="1"/>
</dbReference>
<dbReference type="AlphaFoldDB" id="A0AAD8A5J3"/>
<evidence type="ECO:0000313" key="11">
    <source>
        <dbReference type="EMBL" id="KAJ9593015.1"/>
    </source>
</evidence>